<feature type="chain" id="PRO_5012822453" description="Cutinase" evidence="3">
    <location>
        <begin position="22"/>
        <end position="328"/>
    </location>
</feature>
<name>A0A1V8SE81_9PEZI</name>
<dbReference type="PANTHER" id="PTHR33630">
    <property type="entry name" value="CUTINASE RV1984C-RELATED-RELATED"/>
    <property type="match status" value="1"/>
</dbReference>
<evidence type="ECO:0000313" key="4">
    <source>
        <dbReference type="EMBL" id="OQN97270.1"/>
    </source>
</evidence>
<evidence type="ECO:0000256" key="1">
    <source>
        <dbReference type="ARBA" id="ARBA00022801"/>
    </source>
</evidence>
<dbReference type="Proteomes" id="UP000192596">
    <property type="component" value="Unassembled WGS sequence"/>
</dbReference>
<evidence type="ECO:0008006" key="6">
    <source>
        <dbReference type="Google" id="ProtNLM"/>
    </source>
</evidence>
<dbReference type="Gene3D" id="3.40.50.1820">
    <property type="entry name" value="alpha/beta hydrolase"/>
    <property type="match status" value="1"/>
</dbReference>
<evidence type="ECO:0000313" key="5">
    <source>
        <dbReference type="Proteomes" id="UP000192596"/>
    </source>
</evidence>
<dbReference type="InterPro" id="IPR000675">
    <property type="entry name" value="Cutinase/axe"/>
</dbReference>
<dbReference type="STRING" id="1507870.A0A1V8SE81"/>
<dbReference type="InParanoid" id="A0A1V8SE81"/>
<dbReference type="Pfam" id="PF01083">
    <property type="entry name" value="Cutinase"/>
    <property type="match status" value="1"/>
</dbReference>
<evidence type="ECO:0000256" key="2">
    <source>
        <dbReference type="ARBA" id="ARBA00023157"/>
    </source>
</evidence>
<gene>
    <name evidence="4" type="ORF">B0A48_16812</name>
</gene>
<keyword evidence="2" id="KW-1015">Disulfide bond</keyword>
<proteinExistence type="predicted"/>
<reference evidence="5" key="1">
    <citation type="submission" date="2017-03" db="EMBL/GenBank/DDBJ databases">
        <title>Genomes of endolithic fungi from Antarctica.</title>
        <authorList>
            <person name="Coleine C."/>
            <person name="Masonjones S."/>
            <person name="Stajich J.E."/>
        </authorList>
    </citation>
    <scope>NUCLEOTIDE SEQUENCE [LARGE SCALE GENOMIC DNA]</scope>
    <source>
        <strain evidence="5">CCFEE 5527</strain>
    </source>
</reference>
<keyword evidence="3" id="KW-0732">Signal</keyword>
<dbReference type="PANTHER" id="PTHR33630:SF13">
    <property type="entry name" value="ACETYLXYLAN ESTERASE"/>
    <property type="match status" value="1"/>
</dbReference>
<dbReference type="AlphaFoldDB" id="A0A1V8SE81"/>
<comment type="caution">
    <text evidence="4">The sequence shown here is derived from an EMBL/GenBank/DDBJ whole genome shotgun (WGS) entry which is preliminary data.</text>
</comment>
<dbReference type="InterPro" id="IPR029058">
    <property type="entry name" value="AB_hydrolase_fold"/>
</dbReference>
<accession>A0A1V8SE81</accession>
<dbReference type="SMART" id="SM01110">
    <property type="entry name" value="Cutinase"/>
    <property type="match status" value="1"/>
</dbReference>
<keyword evidence="1" id="KW-0378">Hydrolase</keyword>
<protein>
    <recommendedName>
        <fullName evidence="6">Cutinase</fullName>
    </recommendedName>
</protein>
<sequence length="328" mass="34067">MQSIVAALAVSCAYLLQISNAQDACSVCEDVHFFLARGNNEPYPGRQAVLVEATCDGLSSCGYENLYYSSLYTDLYCQSAYDGAVAGHVQMTAYAEKCPNSKLILAGYSQGGQIASDILGGGGGYSFNGCFQPYTPAMSRDSSPGNQIAAVMIAGDTRHDANQPYNFGNGSAIDGYFPRNETMIANLQAYAGIMQNYCVSSDPICAANQSSYNELSHLAYYDLDSKAMASFIHSVASLTSTTAVTTAIPTSLSGTVQDYNTIGTATPSGIVKIDSTWTSSTSYPACTAASYTQASSTANATTSTTSSGSTTASGSITASVASAFPLSA</sequence>
<dbReference type="EMBL" id="NAJO01000056">
    <property type="protein sequence ID" value="OQN97270.1"/>
    <property type="molecule type" value="Genomic_DNA"/>
</dbReference>
<feature type="signal peptide" evidence="3">
    <location>
        <begin position="1"/>
        <end position="21"/>
    </location>
</feature>
<dbReference type="GO" id="GO:0052689">
    <property type="term" value="F:carboxylic ester hydrolase activity"/>
    <property type="evidence" value="ECO:0007669"/>
    <property type="project" value="UniProtKB-ARBA"/>
</dbReference>
<dbReference type="OrthoDB" id="2586582at2759"/>
<organism evidence="4 5">
    <name type="scientific">Cryoendolithus antarcticus</name>
    <dbReference type="NCBI Taxonomy" id="1507870"/>
    <lineage>
        <taxon>Eukaryota</taxon>
        <taxon>Fungi</taxon>
        <taxon>Dikarya</taxon>
        <taxon>Ascomycota</taxon>
        <taxon>Pezizomycotina</taxon>
        <taxon>Dothideomycetes</taxon>
        <taxon>Dothideomycetidae</taxon>
        <taxon>Cladosporiales</taxon>
        <taxon>Cladosporiaceae</taxon>
        <taxon>Cryoendolithus</taxon>
    </lineage>
</organism>
<keyword evidence="5" id="KW-1185">Reference proteome</keyword>
<evidence type="ECO:0000256" key="3">
    <source>
        <dbReference type="SAM" id="SignalP"/>
    </source>
</evidence>
<dbReference type="SUPFAM" id="SSF53474">
    <property type="entry name" value="alpha/beta-Hydrolases"/>
    <property type="match status" value="1"/>
</dbReference>